<proteinExistence type="predicted"/>
<feature type="non-terminal residue" evidence="1">
    <location>
        <position position="1"/>
    </location>
</feature>
<feature type="non-terminal residue" evidence="1">
    <location>
        <position position="59"/>
    </location>
</feature>
<evidence type="ECO:0000313" key="1">
    <source>
        <dbReference type="EMBL" id="GAI67293.1"/>
    </source>
</evidence>
<organism evidence="1">
    <name type="scientific">marine sediment metagenome</name>
    <dbReference type="NCBI Taxonomy" id="412755"/>
    <lineage>
        <taxon>unclassified sequences</taxon>
        <taxon>metagenomes</taxon>
        <taxon>ecological metagenomes</taxon>
    </lineage>
</organism>
<gene>
    <name evidence="1" type="ORF">S06H3_66441</name>
</gene>
<reference evidence="1" key="1">
    <citation type="journal article" date="2014" name="Front. Microbiol.">
        <title>High frequency of phylogenetically diverse reductive dehalogenase-homologous genes in deep subseafloor sedimentary metagenomes.</title>
        <authorList>
            <person name="Kawai M."/>
            <person name="Futagami T."/>
            <person name="Toyoda A."/>
            <person name="Takaki Y."/>
            <person name="Nishi S."/>
            <person name="Hori S."/>
            <person name="Arai W."/>
            <person name="Tsubouchi T."/>
            <person name="Morono Y."/>
            <person name="Uchiyama I."/>
            <person name="Ito T."/>
            <person name="Fujiyama A."/>
            <person name="Inagaki F."/>
            <person name="Takami H."/>
        </authorList>
    </citation>
    <scope>NUCLEOTIDE SEQUENCE</scope>
    <source>
        <strain evidence="1">Expedition CK06-06</strain>
    </source>
</reference>
<dbReference type="AlphaFoldDB" id="X1QGE2"/>
<sequence>QGDIDASETWAYRRGNWPLQGNLVFLDGFKDITNHNQLTFSKIPEAMLHILDEGGLIPY</sequence>
<name>X1QGE2_9ZZZZ</name>
<accession>X1QGE2</accession>
<dbReference type="EMBL" id="BARV01045280">
    <property type="protein sequence ID" value="GAI67293.1"/>
    <property type="molecule type" value="Genomic_DNA"/>
</dbReference>
<protein>
    <submittedName>
        <fullName evidence="1">Uncharacterized protein</fullName>
    </submittedName>
</protein>
<comment type="caution">
    <text evidence="1">The sequence shown here is derived from an EMBL/GenBank/DDBJ whole genome shotgun (WGS) entry which is preliminary data.</text>
</comment>